<comment type="caution">
    <text evidence="5">The sequence shown here is derived from an EMBL/GenBank/DDBJ whole genome shotgun (WGS) entry which is preliminary data.</text>
</comment>
<reference evidence="5" key="1">
    <citation type="journal article" date="2021" name="G3 (Bethesda)">
        <title>Genomic diversity, chromosomal rearrangements, and interspecies hybridization in the ogataea polymorpha species complex.</title>
        <authorList>
            <person name="Hanson S.J."/>
            <person name="Cinneide E.O."/>
            <person name="Salzberg L.I."/>
            <person name="Wolfe K.H."/>
            <person name="McGowan J."/>
            <person name="Fitzpatrick D.A."/>
            <person name="Matlin K."/>
        </authorList>
    </citation>
    <scope>NUCLEOTIDE SEQUENCE</scope>
    <source>
        <strain evidence="5">83-405-1</strain>
    </source>
</reference>
<feature type="repeat" description="ANK" evidence="3">
    <location>
        <begin position="247"/>
        <end position="279"/>
    </location>
</feature>
<sequence>MPGQIQPLVRPLAPHEGAALVDRQAVCVWRREPGRHGVGVRQAILPQGPAEKPSQHHQGRVQVSAAQLRRHDGAGRARPGPVRAVDRFRYTSNESNAHEFQFAKILSLLIYDRPERAIALRHRRRPAPDRRPPAQPLPGPARQHRPGQRVVEPALRRVPRPARDMRPAITSEDEIKLTFQHDTVIHTACSNNAHRSLELLLAYFSVCIDQRGHHGYTASHVCCVANFALCLGVLLENGAYPNIQDDDGNSPLHLALEYGALDCVDLLVAYKADGQLVNNAGWKPEDLAYDFEVLSRYKAMQTRPPALASLPSLASQPSDAPGPLNAKVSLPSIQHRKFSLSSHASSDSDTDDQYVGDSNSVSTSSSLRLTRDPSPVSDAAQGPSSSNSLASVHEHRPGLARKAPPTPPRKLSIPAPASVTSSLSTQSPASKRSSMSMRNFRSNSQTSESSPMKPQNRLFSRPHAQSSPVVPENEPVPVPASKLSNFRLQNENRVKLGLKLDSMMRSQESLAQEAVSEPGVPRVMRSNTEPAADHAQKRSRILSIPIASLRSRKN</sequence>
<evidence type="ECO:0000313" key="6">
    <source>
        <dbReference type="Proteomes" id="UP000738402"/>
    </source>
</evidence>
<feature type="region of interest" description="Disordered" evidence="4">
    <location>
        <begin position="48"/>
        <end position="81"/>
    </location>
</feature>
<evidence type="ECO:0000256" key="4">
    <source>
        <dbReference type="SAM" id="MobiDB-lite"/>
    </source>
</evidence>
<dbReference type="GO" id="GO:0004842">
    <property type="term" value="F:ubiquitin-protein transferase activity"/>
    <property type="evidence" value="ECO:0007669"/>
    <property type="project" value="TreeGrafter"/>
</dbReference>
<proteinExistence type="predicted"/>
<feature type="region of interest" description="Disordered" evidence="4">
    <location>
        <begin position="509"/>
        <end position="554"/>
    </location>
</feature>
<feature type="compositionally biased region" description="Low complexity" evidence="4">
    <location>
        <begin position="430"/>
        <end position="444"/>
    </location>
</feature>
<keyword evidence="1" id="KW-0677">Repeat</keyword>
<dbReference type="Gene3D" id="1.25.40.20">
    <property type="entry name" value="Ankyrin repeat-containing domain"/>
    <property type="match status" value="1"/>
</dbReference>
<feature type="region of interest" description="Disordered" evidence="4">
    <location>
        <begin position="123"/>
        <end position="149"/>
    </location>
</feature>
<dbReference type="PROSITE" id="PS50088">
    <property type="entry name" value="ANK_REPEAT"/>
    <property type="match status" value="1"/>
</dbReference>
<evidence type="ECO:0000256" key="2">
    <source>
        <dbReference type="ARBA" id="ARBA00023043"/>
    </source>
</evidence>
<name>A0AAN6D9E9_9ASCO</name>
<feature type="compositionally biased region" description="Polar residues" evidence="4">
    <location>
        <begin position="418"/>
        <end position="429"/>
    </location>
</feature>
<protein>
    <submittedName>
        <fullName evidence="5">Uncharacterized protein</fullName>
    </submittedName>
</protein>
<dbReference type="InterPro" id="IPR036770">
    <property type="entry name" value="Ankyrin_rpt-contain_sf"/>
</dbReference>
<evidence type="ECO:0000256" key="3">
    <source>
        <dbReference type="PROSITE-ProRule" id="PRU00023"/>
    </source>
</evidence>
<organism evidence="5 6">
    <name type="scientific">Ogataea haglerorum</name>
    <dbReference type="NCBI Taxonomy" id="1937702"/>
    <lineage>
        <taxon>Eukaryota</taxon>
        <taxon>Fungi</taxon>
        <taxon>Dikarya</taxon>
        <taxon>Ascomycota</taxon>
        <taxon>Saccharomycotina</taxon>
        <taxon>Pichiomycetes</taxon>
        <taxon>Pichiales</taxon>
        <taxon>Pichiaceae</taxon>
        <taxon>Ogataea</taxon>
    </lineage>
</organism>
<dbReference type="Proteomes" id="UP000738402">
    <property type="component" value="Unassembled WGS sequence"/>
</dbReference>
<dbReference type="Pfam" id="PF13857">
    <property type="entry name" value="Ank_5"/>
    <property type="match status" value="1"/>
</dbReference>
<dbReference type="InterPro" id="IPR002110">
    <property type="entry name" value="Ankyrin_rpt"/>
</dbReference>
<feature type="region of interest" description="Disordered" evidence="4">
    <location>
        <begin position="339"/>
        <end position="478"/>
    </location>
</feature>
<dbReference type="SMART" id="SM00248">
    <property type="entry name" value="ANK"/>
    <property type="match status" value="3"/>
</dbReference>
<dbReference type="AlphaFoldDB" id="A0AAN6D9E9"/>
<dbReference type="PROSITE" id="PS50297">
    <property type="entry name" value="ANK_REP_REGION"/>
    <property type="match status" value="1"/>
</dbReference>
<dbReference type="GO" id="GO:0085020">
    <property type="term" value="P:protein K6-linked ubiquitination"/>
    <property type="evidence" value="ECO:0007669"/>
    <property type="project" value="TreeGrafter"/>
</dbReference>
<feature type="compositionally biased region" description="Low complexity" evidence="4">
    <location>
        <begin position="357"/>
        <end position="375"/>
    </location>
</feature>
<evidence type="ECO:0000256" key="1">
    <source>
        <dbReference type="ARBA" id="ARBA00022737"/>
    </source>
</evidence>
<dbReference type="PANTHER" id="PTHR24171:SF8">
    <property type="entry name" value="BRCA1-ASSOCIATED RING DOMAIN PROTEIN 1"/>
    <property type="match status" value="1"/>
</dbReference>
<dbReference type="EMBL" id="JAHLUH010000001">
    <property type="protein sequence ID" value="KAG7730394.1"/>
    <property type="molecule type" value="Genomic_DNA"/>
</dbReference>
<accession>A0AAN6D9E9</accession>
<dbReference type="SUPFAM" id="SSF48403">
    <property type="entry name" value="Ankyrin repeat"/>
    <property type="match status" value="1"/>
</dbReference>
<gene>
    <name evidence="5" type="ORF">KL933_000189</name>
</gene>
<evidence type="ECO:0000313" key="5">
    <source>
        <dbReference type="EMBL" id="KAG7730394.1"/>
    </source>
</evidence>
<keyword evidence="2 3" id="KW-0040">ANK repeat</keyword>
<dbReference type="PANTHER" id="PTHR24171">
    <property type="entry name" value="ANKYRIN REPEAT DOMAIN-CONTAINING PROTEIN 39-RELATED"/>
    <property type="match status" value="1"/>
</dbReference>